<sequence length="306" mass="34971">MKDVARLFDYFKDAFHLNVENRKLYMPQIILILVKTCIFLAFGIFIYQVIVSFEYTGFSENVIKDAVFGLAWWIAGMILLGIIGGIVIEAGLFNMYRVCIYERELRSGEFFEGVRKNFLKFLLADFIMLIVWLLIFIPYIIIGVLSLLTGFVLIPLMISVFTIMWKVSMAVDDVFVIEGFKRGFHFAVEHFIPLSVLVIIRESFLNLGNGSWKSNSRSSSSNSSSNFMDDLPIDIEPPDITVHQGYLKALPYIKIGFYVMLPVISIAVIVGSLVRMVFQIFFGLASFIMYADNVSKPDERSSWEVE</sequence>
<evidence type="ECO:0000313" key="2">
    <source>
        <dbReference type="EMBL" id="SHI37936.1"/>
    </source>
</evidence>
<protein>
    <submittedName>
        <fullName evidence="2">Uncharacterized protein</fullName>
    </submittedName>
</protein>
<name>A0A1M6AN78_9FIRM</name>
<keyword evidence="1" id="KW-0472">Membrane</keyword>
<keyword evidence="1" id="KW-0812">Transmembrane</keyword>
<feature type="transmembrane region" description="Helical" evidence="1">
    <location>
        <begin position="70"/>
        <end position="96"/>
    </location>
</feature>
<evidence type="ECO:0000256" key="1">
    <source>
        <dbReference type="SAM" id="Phobius"/>
    </source>
</evidence>
<proteinExistence type="predicted"/>
<feature type="transmembrane region" description="Helical" evidence="1">
    <location>
        <begin position="29"/>
        <end position="50"/>
    </location>
</feature>
<accession>A0A1M6AN78</accession>
<dbReference type="EMBL" id="FQZL01000004">
    <property type="protein sequence ID" value="SHI37936.1"/>
    <property type="molecule type" value="Genomic_DNA"/>
</dbReference>
<feature type="transmembrane region" description="Helical" evidence="1">
    <location>
        <begin position="117"/>
        <end position="141"/>
    </location>
</feature>
<keyword evidence="3" id="KW-1185">Reference proteome</keyword>
<dbReference type="Proteomes" id="UP000184052">
    <property type="component" value="Unassembled WGS sequence"/>
</dbReference>
<keyword evidence="1" id="KW-1133">Transmembrane helix</keyword>
<dbReference type="OrthoDB" id="9861013at2"/>
<dbReference type="RefSeq" id="WP_073045694.1">
    <property type="nucleotide sequence ID" value="NZ_FQZL01000004.1"/>
</dbReference>
<evidence type="ECO:0000313" key="3">
    <source>
        <dbReference type="Proteomes" id="UP000184052"/>
    </source>
</evidence>
<reference evidence="2 3" key="1">
    <citation type="submission" date="2016-11" db="EMBL/GenBank/DDBJ databases">
        <authorList>
            <person name="Jaros S."/>
            <person name="Januszkiewicz K."/>
            <person name="Wedrychowicz H."/>
        </authorList>
    </citation>
    <scope>NUCLEOTIDE SEQUENCE [LARGE SCALE GENOMIC DNA]</scope>
    <source>
        <strain evidence="2 3">DSM 17477</strain>
    </source>
</reference>
<gene>
    <name evidence="2" type="ORF">SAMN02745751_00186</name>
</gene>
<feature type="transmembrane region" description="Helical" evidence="1">
    <location>
        <begin position="257"/>
        <end position="290"/>
    </location>
</feature>
<dbReference type="AlphaFoldDB" id="A0A1M6AN78"/>
<organism evidence="2 3">
    <name type="scientific">Dethiosulfatibacter aminovorans DSM 17477</name>
    <dbReference type="NCBI Taxonomy" id="1121476"/>
    <lineage>
        <taxon>Bacteria</taxon>
        <taxon>Bacillati</taxon>
        <taxon>Bacillota</taxon>
        <taxon>Tissierellia</taxon>
        <taxon>Dethiosulfatibacter</taxon>
    </lineage>
</organism>
<feature type="transmembrane region" description="Helical" evidence="1">
    <location>
        <begin position="147"/>
        <end position="165"/>
    </location>
</feature>